<protein>
    <submittedName>
        <fullName evidence="2">3-oxoacyl-[acyl-carrier protein] reductase</fullName>
    </submittedName>
</protein>
<dbReference type="RefSeq" id="WP_090840064.1">
    <property type="nucleotide sequence ID" value="NZ_FNIL01000001.1"/>
</dbReference>
<evidence type="ECO:0000313" key="2">
    <source>
        <dbReference type="EMBL" id="SDN29942.1"/>
    </source>
</evidence>
<accession>A0A1H0A884</accession>
<dbReference type="NCBIfam" id="NF047420">
    <property type="entry name" value="EF_P_mod_YmfI"/>
    <property type="match status" value="1"/>
</dbReference>
<comment type="similarity">
    <text evidence="1">Belongs to the short-chain dehydrogenases/reductases (SDR) family.</text>
</comment>
<sequence length="239" mass="25815">MKPLAFISGATGAIGEATAKKLASSYRLLLHYHQNDKGALKLQEELQKKTEVFIVQADFTNTAAAVAALEPYAGELELLIHNAGISRPEIFQLTEDEMLVEEMTIGLFTPAAITKRVLQSMISRKKGAVVFVSSIWGETGAAMEVIYSTVKAAQLGFVKSLAKETALSGVKVNAVAPGAVHSPMLSLYSKEETEEVKEQIPLNRFASPEEIAACIEFLAGENSSYIHGHVLSVNGAWYT</sequence>
<gene>
    <name evidence="2" type="ORF">SAMN04488053_101396</name>
</gene>
<organism evidence="2 3">
    <name type="scientific">Alkalicoccus daliensis</name>
    <dbReference type="NCBI Taxonomy" id="745820"/>
    <lineage>
        <taxon>Bacteria</taxon>
        <taxon>Bacillati</taxon>
        <taxon>Bacillota</taxon>
        <taxon>Bacilli</taxon>
        <taxon>Bacillales</taxon>
        <taxon>Bacillaceae</taxon>
        <taxon>Alkalicoccus</taxon>
    </lineage>
</organism>
<dbReference type="Pfam" id="PF13561">
    <property type="entry name" value="adh_short_C2"/>
    <property type="match status" value="1"/>
</dbReference>
<dbReference type="InterPro" id="IPR050259">
    <property type="entry name" value="SDR"/>
</dbReference>
<dbReference type="PRINTS" id="PR00080">
    <property type="entry name" value="SDRFAMILY"/>
</dbReference>
<dbReference type="OrthoDB" id="9803333at2"/>
<keyword evidence="3" id="KW-1185">Reference proteome</keyword>
<dbReference type="Proteomes" id="UP000198778">
    <property type="component" value="Unassembled WGS sequence"/>
</dbReference>
<proteinExistence type="inferred from homology"/>
<evidence type="ECO:0000313" key="3">
    <source>
        <dbReference type="Proteomes" id="UP000198778"/>
    </source>
</evidence>
<dbReference type="InterPro" id="IPR002347">
    <property type="entry name" value="SDR_fam"/>
</dbReference>
<evidence type="ECO:0000256" key="1">
    <source>
        <dbReference type="ARBA" id="ARBA00006484"/>
    </source>
</evidence>
<dbReference type="Gene3D" id="3.40.50.720">
    <property type="entry name" value="NAD(P)-binding Rossmann-like Domain"/>
    <property type="match status" value="1"/>
</dbReference>
<dbReference type="AlphaFoldDB" id="A0A1H0A884"/>
<dbReference type="InterPro" id="IPR036291">
    <property type="entry name" value="NAD(P)-bd_dom_sf"/>
</dbReference>
<dbReference type="EMBL" id="FNIL01000001">
    <property type="protein sequence ID" value="SDN29942.1"/>
    <property type="molecule type" value="Genomic_DNA"/>
</dbReference>
<reference evidence="3" key="1">
    <citation type="submission" date="2016-10" db="EMBL/GenBank/DDBJ databases">
        <authorList>
            <person name="Varghese N."/>
            <person name="Submissions S."/>
        </authorList>
    </citation>
    <scope>NUCLEOTIDE SEQUENCE [LARGE SCALE GENOMIC DNA]</scope>
    <source>
        <strain evidence="3">CGMCC 1.10369</strain>
    </source>
</reference>
<dbReference type="SUPFAM" id="SSF51735">
    <property type="entry name" value="NAD(P)-binding Rossmann-fold domains"/>
    <property type="match status" value="1"/>
</dbReference>
<name>A0A1H0A884_9BACI</name>
<dbReference type="PANTHER" id="PTHR42879:SF2">
    <property type="entry name" value="3-OXOACYL-[ACYL-CARRIER-PROTEIN] REDUCTASE FABG"/>
    <property type="match status" value="1"/>
</dbReference>
<dbReference type="STRING" id="745820.SAMN04488053_101396"/>
<dbReference type="PRINTS" id="PR00081">
    <property type="entry name" value="GDHRDH"/>
</dbReference>
<dbReference type="PANTHER" id="PTHR42879">
    <property type="entry name" value="3-OXOACYL-(ACYL-CARRIER-PROTEIN) REDUCTASE"/>
    <property type="match status" value="1"/>
</dbReference>